<feature type="domain" description="PNPLA" evidence="6">
    <location>
        <begin position="333"/>
        <end position="600"/>
    </location>
</feature>
<keyword evidence="2 4" id="KW-0442">Lipid degradation</keyword>
<feature type="active site" description="Nucleophile" evidence="4">
    <location>
        <position position="421"/>
    </location>
</feature>
<evidence type="ECO:0000256" key="5">
    <source>
        <dbReference type="SAM" id="MobiDB-lite"/>
    </source>
</evidence>
<evidence type="ECO:0000313" key="8">
    <source>
        <dbReference type="Proteomes" id="UP000235371"/>
    </source>
</evidence>
<dbReference type="GO" id="GO:0046486">
    <property type="term" value="P:glycerolipid metabolic process"/>
    <property type="evidence" value="ECO:0007669"/>
    <property type="project" value="UniProtKB-ARBA"/>
</dbReference>
<evidence type="ECO:0000256" key="4">
    <source>
        <dbReference type="PROSITE-ProRule" id="PRU01161"/>
    </source>
</evidence>
<evidence type="ECO:0000256" key="1">
    <source>
        <dbReference type="ARBA" id="ARBA00022801"/>
    </source>
</evidence>
<dbReference type="InParanoid" id="A0A2J6TP45"/>
<dbReference type="GO" id="GO:0016020">
    <property type="term" value="C:membrane"/>
    <property type="evidence" value="ECO:0007669"/>
    <property type="project" value="TreeGrafter"/>
</dbReference>
<evidence type="ECO:0000313" key="7">
    <source>
        <dbReference type="EMBL" id="PMD64718.1"/>
    </source>
</evidence>
<feature type="region of interest" description="Disordered" evidence="5">
    <location>
        <begin position="1"/>
        <end position="22"/>
    </location>
</feature>
<name>A0A2J6TP45_9HELO</name>
<dbReference type="GO" id="GO:0016042">
    <property type="term" value="P:lipid catabolic process"/>
    <property type="evidence" value="ECO:0007669"/>
    <property type="project" value="UniProtKB-UniRule"/>
</dbReference>
<reference evidence="7 8" key="1">
    <citation type="submission" date="2016-04" db="EMBL/GenBank/DDBJ databases">
        <title>A degradative enzymes factory behind the ericoid mycorrhizal symbiosis.</title>
        <authorList>
            <consortium name="DOE Joint Genome Institute"/>
            <person name="Martino E."/>
            <person name="Morin E."/>
            <person name="Grelet G."/>
            <person name="Kuo A."/>
            <person name="Kohler A."/>
            <person name="Daghino S."/>
            <person name="Barry K."/>
            <person name="Choi C."/>
            <person name="Cichocki N."/>
            <person name="Clum A."/>
            <person name="Copeland A."/>
            <person name="Hainaut M."/>
            <person name="Haridas S."/>
            <person name="Labutti K."/>
            <person name="Lindquist E."/>
            <person name="Lipzen A."/>
            <person name="Khouja H.-R."/>
            <person name="Murat C."/>
            <person name="Ohm R."/>
            <person name="Olson A."/>
            <person name="Spatafora J."/>
            <person name="Veneault-Fourrey C."/>
            <person name="Henrissat B."/>
            <person name="Grigoriev I."/>
            <person name="Martin F."/>
            <person name="Perotto S."/>
        </authorList>
    </citation>
    <scope>NUCLEOTIDE SEQUENCE [LARGE SCALE GENOMIC DNA]</scope>
    <source>
        <strain evidence="7 8">E</strain>
    </source>
</reference>
<protein>
    <submittedName>
        <fullName evidence="7">FabD/lysophospholipase-like protein</fullName>
    </submittedName>
</protein>
<accession>A0A2J6TP45</accession>
<organism evidence="7 8">
    <name type="scientific">Hyaloscypha bicolor E</name>
    <dbReference type="NCBI Taxonomy" id="1095630"/>
    <lineage>
        <taxon>Eukaryota</taxon>
        <taxon>Fungi</taxon>
        <taxon>Dikarya</taxon>
        <taxon>Ascomycota</taxon>
        <taxon>Pezizomycotina</taxon>
        <taxon>Leotiomycetes</taxon>
        <taxon>Helotiales</taxon>
        <taxon>Hyaloscyphaceae</taxon>
        <taxon>Hyaloscypha</taxon>
        <taxon>Hyaloscypha bicolor</taxon>
    </lineage>
</organism>
<dbReference type="SUPFAM" id="SSF53474">
    <property type="entry name" value="alpha/beta-Hydrolases"/>
    <property type="match status" value="1"/>
</dbReference>
<dbReference type="Proteomes" id="UP000235371">
    <property type="component" value="Unassembled WGS sequence"/>
</dbReference>
<evidence type="ECO:0000256" key="2">
    <source>
        <dbReference type="ARBA" id="ARBA00022963"/>
    </source>
</evidence>
<keyword evidence="8" id="KW-1185">Reference proteome</keyword>
<dbReference type="SUPFAM" id="SSF52151">
    <property type="entry name" value="FabD/lysophospholipase-like"/>
    <property type="match status" value="1"/>
</dbReference>
<dbReference type="PANTHER" id="PTHR24185:SF1">
    <property type="entry name" value="CALCIUM-INDEPENDENT PHOSPHOLIPASE A2-GAMMA"/>
    <property type="match status" value="1"/>
</dbReference>
<dbReference type="Gene3D" id="3.40.50.1820">
    <property type="entry name" value="alpha/beta hydrolase"/>
    <property type="match status" value="1"/>
</dbReference>
<evidence type="ECO:0000259" key="6">
    <source>
        <dbReference type="PROSITE" id="PS51635"/>
    </source>
</evidence>
<sequence>MTNQSAENTWGSKYRKKNDRAPPEIYEEVNTSVLEALPGTPPRGQSFPRLPVEEDFPKYIENRVVSLNTPKEEIQYVIVVLHGYAANQHTLYEFAKKHLLGPRTACIFVRGTTQVGETGTYCWSDKGDYIGKDRTLQLIRRAGTGFSSIQSSEFAGPSRSNTANTTTESLNNISNRAADVSDDDIGRPTYENCTERIGVEVVTNVLIKTCGFRARDIAIVGHDQGGTAALAVAAACWQTKFGGVVSIGGPLPNDFPDGIESRTHVLLLGGKLGDLNPTECARVQRAFSGTIEALKRYDPPTDGDDYNDINNAELKEFVAHQLRREEWTKEAVLTFDGGGIRGYGSLLMLKALMDKIAYFEKELDKDVEASGKRKLSESSFSPCEYPPREVNGTTVQRAPHKLEDDELYLPCHYFTFIGGTSTGGLISIMISRFRMTVCDCIKEYKELGEKVFGHPRPPGFANILTHKFDADDLKKAICDVAKRHGNTTEDEDSAAHYPCHEDLCQTIVAARADKGGVTLPFLFRTYDCREDEPAGSKNPPLNAGRAAPCSIFEVGRATSAATNYFRPINIKNWGVKGFEKKEISFVDGGFGTNNPSHEILRDIKRKRRAPSEVIEVFASFGTGVSGDHLEGKLTSLFRMVEEMKKEITNVLPAHRAMEDDSGIHDEDGHKRFRYFRFDGGKALGGVAMDEWSGRRRSQMRVRSRPTGEETLIAMDMAVKKFLKEDGVKKDLDELALILVRRRRLRTRDTLAWERYACASRYECSQAECHAWLYTPEELRAHLRSERPDLLETDFSTAVEGSKKCWTYRGAKHED</sequence>
<feature type="short sequence motif" description="GXSXG" evidence="4">
    <location>
        <begin position="419"/>
        <end position="423"/>
    </location>
</feature>
<dbReference type="GO" id="GO:0047499">
    <property type="term" value="F:calcium-independent phospholipase A2 activity"/>
    <property type="evidence" value="ECO:0007669"/>
    <property type="project" value="TreeGrafter"/>
</dbReference>
<dbReference type="OrthoDB" id="1658288at2759"/>
<evidence type="ECO:0000256" key="3">
    <source>
        <dbReference type="ARBA" id="ARBA00023098"/>
    </source>
</evidence>
<dbReference type="GO" id="GO:0019369">
    <property type="term" value="P:arachidonate metabolic process"/>
    <property type="evidence" value="ECO:0007669"/>
    <property type="project" value="TreeGrafter"/>
</dbReference>
<dbReference type="RefSeq" id="XP_024741622.1">
    <property type="nucleotide sequence ID" value="XM_024888104.1"/>
</dbReference>
<dbReference type="InterPro" id="IPR016035">
    <property type="entry name" value="Acyl_Trfase/lysoPLipase"/>
</dbReference>
<dbReference type="PROSITE" id="PS51635">
    <property type="entry name" value="PNPLA"/>
    <property type="match status" value="1"/>
</dbReference>
<dbReference type="InterPro" id="IPR002641">
    <property type="entry name" value="PNPLA_dom"/>
</dbReference>
<dbReference type="AlphaFoldDB" id="A0A2J6TP45"/>
<dbReference type="Gene3D" id="3.40.1090.10">
    <property type="entry name" value="Cytosolic phospholipase A2 catalytic domain"/>
    <property type="match status" value="1"/>
</dbReference>
<keyword evidence="3 4" id="KW-0443">Lipid metabolism</keyword>
<dbReference type="InterPro" id="IPR029058">
    <property type="entry name" value="AB_hydrolase_fold"/>
</dbReference>
<dbReference type="PANTHER" id="PTHR24185">
    <property type="entry name" value="CALCIUM-INDEPENDENT PHOSPHOLIPASE A2-GAMMA"/>
    <property type="match status" value="1"/>
</dbReference>
<feature type="active site" description="Proton acceptor" evidence="4">
    <location>
        <position position="587"/>
    </location>
</feature>
<feature type="compositionally biased region" description="Polar residues" evidence="5">
    <location>
        <begin position="1"/>
        <end position="11"/>
    </location>
</feature>
<keyword evidence="1 4" id="KW-0378">Hydrolase</keyword>
<dbReference type="EMBL" id="KZ613747">
    <property type="protein sequence ID" value="PMD64718.1"/>
    <property type="molecule type" value="Genomic_DNA"/>
</dbReference>
<dbReference type="STRING" id="1095630.A0A2J6TP45"/>
<feature type="short sequence motif" description="DGA/G" evidence="4">
    <location>
        <begin position="587"/>
        <end position="589"/>
    </location>
</feature>
<dbReference type="GeneID" id="36596180"/>
<proteinExistence type="predicted"/>
<feature type="short sequence motif" description="GXGXXG" evidence="4">
    <location>
        <begin position="337"/>
        <end position="342"/>
    </location>
</feature>
<gene>
    <name evidence="7" type="ORF">K444DRAFT_705225</name>
</gene>